<dbReference type="Proteomes" id="UP001056035">
    <property type="component" value="Chromosome"/>
</dbReference>
<evidence type="ECO:0008006" key="3">
    <source>
        <dbReference type="Google" id="ProtNLM"/>
    </source>
</evidence>
<evidence type="ECO:0000313" key="2">
    <source>
        <dbReference type="Proteomes" id="UP001056035"/>
    </source>
</evidence>
<accession>A0ABY5DN65</accession>
<dbReference type="EMBL" id="CP098502">
    <property type="protein sequence ID" value="UTI62512.1"/>
    <property type="molecule type" value="Genomic_DNA"/>
</dbReference>
<organism evidence="1 2">
    <name type="scientific">Paraconexibacter antarcticus</name>
    <dbReference type="NCBI Taxonomy" id="2949664"/>
    <lineage>
        <taxon>Bacteria</taxon>
        <taxon>Bacillati</taxon>
        <taxon>Actinomycetota</taxon>
        <taxon>Thermoleophilia</taxon>
        <taxon>Solirubrobacterales</taxon>
        <taxon>Paraconexibacteraceae</taxon>
        <taxon>Paraconexibacter</taxon>
    </lineage>
</organism>
<keyword evidence="2" id="KW-1185">Reference proteome</keyword>
<name>A0ABY5DN65_9ACTN</name>
<dbReference type="RefSeq" id="WP_254569249.1">
    <property type="nucleotide sequence ID" value="NZ_CP098502.1"/>
</dbReference>
<sequence>MPELVVVSTQAGLDARDLVRGLERALGDRGAVTSAPGLLADVDGGVARDLMRARGAVVCVLAPAGADLASHVLLTVEGARAAGLAVAAVIVAGPGADAQRARIAERGLVEVVALPDPQTPSTAIAGWPLEEWLAAEPVATDGGVALAGYTAWEARPVPDPRTAGREAIGPVLLEIVAKEGPVLASRAYRLYNKAAGGKALTTIARAPLSGSAYRLRQAGAIELEPAAACGGEEDELLRPAGTPPVRVRELGPRTLDEVPEAEIVGLMARLLAAGRTEDELPRATLDTYGLVRMTAKAEAALVRAATMAVQDS</sequence>
<gene>
    <name evidence="1" type="ORF">NBH00_14190</name>
</gene>
<reference evidence="1 2" key="1">
    <citation type="submission" date="2022-06" db="EMBL/GenBank/DDBJ databases">
        <title>Paraconexibacter antarcticus.</title>
        <authorList>
            <person name="Kim C.S."/>
        </authorList>
    </citation>
    <scope>NUCLEOTIDE SEQUENCE [LARGE SCALE GENOMIC DNA]</scope>
    <source>
        <strain evidence="1 2">02-257</strain>
    </source>
</reference>
<protein>
    <recommendedName>
        <fullName evidence="3">Glucose-6-phosphate isomerase</fullName>
    </recommendedName>
</protein>
<proteinExistence type="predicted"/>
<evidence type="ECO:0000313" key="1">
    <source>
        <dbReference type="EMBL" id="UTI62512.1"/>
    </source>
</evidence>